<organism evidence="2 3">
    <name type="scientific">Ensete ventricosum</name>
    <name type="common">Abyssinian banana</name>
    <name type="synonym">Musa ensete</name>
    <dbReference type="NCBI Taxonomy" id="4639"/>
    <lineage>
        <taxon>Eukaryota</taxon>
        <taxon>Viridiplantae</taxon>
        <taxon>Streptophyta</taxon>
        <taxon>Embryophyta</taxon>
        <taxon>Tracheophyta</taxon>
        <taxon>Spermatophyta</taxon>
        <taxon>Magnoliopsida</taxon>
        <taxon>Liliopsida</taxon>
        <taxon>Zingiberales</taxon>
        <taxon>Musaceae</taxon>
        <taxon>Ensete</taxon>
    </lineage>
</organism>
<reference evidence="2 3" key="1">
    <citation type="journal article" date="2014" name="Agronomy (Basel)">
        <title>A Draft Genome Sequence for Ensete ventricosum, the Drought-Tolerant Tree Against Hunger.</title>
        <authorList>
            <person name="Harrison J."/>
            <person name="Moore K.A."/>
            <person name="Paszkiewicz K."/>
            <person name="Jones T."/>
            <person name="Grant M."/>
            <person name="Ambacheew D."/>
            <person name="Muzemil S."/>
            <person name="Studholme D.J."/>
        </authorList>
    </citation>
    <scope>NUCLEOTIDE SEQUENCE [LARGE SCALE GENOMIC DNA]</scope>
</reference>
<evidence type="ECO:0000313" key="2">
    <source>
        <dbReference type="EMBL" id="RRT60702.1"/>
    </source>
</evidence>
<evidence type="ECO:0000313" key="3">
    <source>
        <dbReference type="Proteomes" id="UP000287651"/>
    </source>
</evidence>
<accession>A0A426Z9Q9</accession>
<comment type="caution">
    <text evidence="2">The sequence shown here is derived from an EMBL/GenBank/DDBJ whole genome shotgun (WGS) entry which is preliminary data.</text>
</comment>
<dbReference type="AlphaFoldDB" id="A0A426Z9Q9"/>
<evidence type="ECO:0000256" key="1">
    <source>
        <dbReference type="SAM" id="MobiDB-lite"/>
    </source>
</evidence>
<sequence length="97" mass="11065">MNGEQGKCCSERRSAAVNTEEGSDEYGKERKRLRRAEVGRRRRKRDVTEVKTPDQPIRQALKPPLPSPRHQGPELTAIEFDLDLSTCEPTKYKGTKV</sequence>
<gene>
    <name evidence="2" type="ORF">B296_00044767</name>
</gene>
<dbReference type="Proteomes" id="UP000287651">
    <property type="component" value="Unassembled WGS sequence"/>
</dbReference>
<feature type="compositionally biased region" description="Basic residues" evidence="1">
    <location>
        <begin position="29"/>
        <end position="45"/>
    </location>
</feature>
<feature type="region of interest" description="Disordered" evidence="1">
    <location>
        <begin position="1"/>
        <end position="73"/>
    </location>
</feature>
<proteinExistence type="predicted"/>
<name>A0A426Z9Q9_ENSVE</name>
<dbReference type="EMBL" id="AMZH03007673">
    <property type="protein sequence ID" value="RRT60702.1"/>
    <property type="molecule type" value="Genomic_DNA"/>
</dbReference>
<protein>
    <submittedName>
        <fullName evidence="2">Uncharacterized protein</fullName>
    </submittedName>
</protein>